<name>A0A6G0TZH3_APHGL</name>
<reference evidence="1 2" key="1">
    <citation type="submission" date="2019-08" db="EMBL/GenBank/DDBJ databases">
        <title>The genome of the soybean aphid Biotype 1, its phylome, world population structure and adaptation to the North American continent.</title>
        <authorList>
            <person name="Giordano R."/>
            <person name="Donthu R.K."/>
            <person name="Hernandez A.G."/>
            <person name="Wright C.L."/>
            <person name="Zimin A.V."/>
        </authorList>
    </citation>
    <scope>NUCLEOTIDE SEQUENCE [LARGE SCALE GENOMIC DNA]</scope>
    <source>
        <tissue evidence="1">Whole aphids</tissue>
    </source>
</reference>
<dbReference type="Proteomes" id="UP000475862">
    <property type="component" value="Unassembled WGS sequence"/>
</dbReference>
<gene>
    <name evidence="1" type="ORF">AGLY_003746</name>
</gene>
<organism evidence="1 2">
    <name type="scientific">Aphis glycines</name>
    <name type="common">Soybean aphid</name>
    <dbReference type="NCBI Taxonomy" id="307491"/>
    <lineage>
        <taxon>Eukaryota</taxon>
        <taxon>Metazoa</taxon>
        <taxon>Ecdysozoa</taxon>
        <taxon>Arthropoda</taxon>
        <taxon>Hexapoda</taxon>
        <taxon>Insecta</taxon>
        <taxon>Pterygota</taxon>
        <taxon>Neoptera</taxon>
        <taxon>Paraneoptera</taxon>
        <taxon>Hemiptera</taxon>
        <taxon>Sternorrhyncha</taxon>
        <taxon>Aphidomorpha</taxon>
        <taxon>Aphidoidea</taxon>
        <taxon>Aphididae</taxon>
        <taxon>Aphidini</taxon>
        <taxon>Aphis</taxon>
        <taxon>Aphis</taxon>
    </lineage>
</organism>
<evidence type="ECO:0000313" key="1">
    <source>
        <dbReference type="EMBL" id="KAE9541755.1"/>
    </source>
</evidence>
<protein>
    <submittedName>
        <fullName evidence="1">Uncharacterized protein</fullName>
    </submittedName>
</protein>
<dbReference type="EMBL" id="VYZN01000012">
    <property type="protein sequence ID" value="KAE9541755.1"/>
    <property type="molecule type" value="Genomic_DNA"/>
</dbReference>
<comment type="caution">
    <text evidence="1">The sequence shown here is derived from an EMBL/GenBank/DDBJ whole genome shotgun (WGS) entry which is preliminary data.</text>
</comment>
<accession>A0A6G0TZH3</accession>
<evidence type="ECO:0000313" key="2">
    <source>
        <dbReference type="Proteomes" id="UP000475862"/>
    </source>
</evidence>
<proteinExistence type="predicted"/>
<sequence length="176" mass="20508">MKNSKKITKKKCSSSTSKQLTETDKYLNRNTIERQFEFLSFTLETFVETKSENTAVNMGDLIGSDNSFLKPRCFKFAFIIRDGYLCYRNCTAIIDRQQRRQCLQTSQGRVTTHLNLRFSVRPLLVFLLTVFLSSPLLPRSDQFSDERFLFTESLELSVNLSISRFITIYSGKQQQH</sequence>
<dbReference type="AlphaFoldDB" id="A0A6G0TZH3"/>
<dbReference type="OrthoDB" id="418245at2759"/>
<keyword evidence="2" id="KW-1185">Reference proteome</keyword>